<dbReference type="EMBL" id="JABEBT010000060">
    <property type="protein sequence ID" value="KAF7634290.1"/>
    <property type="molecule type" value="Genomic_DNA"/>
</dbReference>
<comment type="caution">
    <text evidence="3">The sequence shown here is derived from an EMBL/GenBank/DDBJ whole genome shotgun (WGS) entry which is preliminary data.</text>
</comment>
<evidence type="ECO:0000256" key="1">
    <source>
        <dbReference type="SAM" id="SignalP"/>
    </source>
</evidence>
<sequence>MKNFFFYLILINFQFTQQQYFQKELNYLEYYLGIKPANENGEFCVKKQLMDKYIDISSHLNCDFSTNCLWENAPSDGLLDNSDFYLFKKINDQSFPLQVGPGNSHPKIGTYFAFAGNSTKEPNYATLISAPISCQITTGILSFEYWLYNNARIEVIILRVNPTHGHLTVIERPLIDCHFFKPNGICQVEIRQQSQPFRLALRAIKLNDPIIFSFILLNKIKYEAALCGFYINHQYLMLYKQLDGYIKENQ</sequence>
<gene>
    <name evidence="3" type="ORF">Mgra_00006255</name>
</gene>
<dbReference type="AlphaFoldDB" id="A0A8S9ZLQ1"/>
<dbReference type="SUPFAM" id="SSF49899">
    <property type="entry name" value="Concanavalin A-like lectins/glucanases"/>
    <property type="match status" value="1"/>
</dbReference>
<evidence type="ECO:0000313" key="4">
    <source>
        <dbReference type="Proteomes" id="UP000605970"/>
    </source>
</evidence>
<name>A0A8S9ZLQ1_9BILA</name>
<accession>A0A8S9ZLQ1</accession>
<dbReference type="InterPro" id="IPR013320">
    <property type="entry name" value="ConA-like_dom_sf"/>
</dbReference>
<dbReference type="InterPro" id="IPR000998">
    <property type="entry name" value="MAM_dom"/>
</dbReference>
<feature type="signal peptide" evidence="1">
    <location>
        <begin position="1"/>
        <end position="18"/>
    </location>
</feature>
<keyword evidence="1" id="KW-0732">Signal</keyword>
<dbReference type="PROSITE" id="PS50060">
    <property type="entry name" value="MAM_2"/>
    <property type="match status" value="1"/>
</dbReference>
<evidence type="ECO:0000259" key="2">
    <source>
        <dbReference type="PROSITE" id="PS50060"/>
    </source>
</evidence>
<protein>
    <recommendedName>
        <fullName evidence="2">MAM domain-containing protein</fullName>
    </recommendedName>
</protein>
<keyword evidence="4" id="KW-1185">Reference proteome</keyword>
<evidence type="ECO:0000313" key="3">
    <source>
        <dbReference type="EMBL" id="KAF7634290.1"/>
    </source>
</evidence>
<proteinExistence type="predicted"/>
<dbReference type="OrthoDB" id="5862048at2759"/>
<feature type="chain" id="PRO_5035804030" description="MAM domain-containing protein" evidence="1">
    <location>
        <begin position="19"/>
        <end position="250"/>
    </location>
</feature>
<dbReference type="GO" id="GO:0016020">
    <property type="term" value="C:membrane"/>
    <property type="evidence" value="ECO:0007669"/>
    <property type="project" value="InterPro"/>
</dbReference>
<feature type="domain" description="MAM" evidence="2">
    <location>
        <begin position="60"/>
        <end position="229"/>
    </location>
</feature>
<dbReference type="Gene3D" id="2.60.120.200">
    <property type="match status" value="1"/>
</dbReference>
<reference evidence="3" key="1">
    <citation type="journal article" date="2020" name="Ecol. Evol.">
        <title>Genome structure and content of the rice root-knot nematode (Meloidogyne graminicola).</title>
        <authorList>
            <person name="Phan N.T."/>
            <person name="Danchin E.G.J."/>
            <person name="Klopp C."/>
            <person name="Perfus-Barbeoch L."/>
            <person name="Kozlowski D.K."/>
            <person name="Koutsovoulos G.D."/>
            <person name="Lopez-Roques C."/>
            <person name="Bouchez O."/>
            <person name="Zahm M."/>
            <person name="Besnard G."/>
            <person name="Bellafiore S."/>
        </authorList>
    </citation>
    <scope>NUCLEOTIDE SEQUENCE</scope>
    <source>
        <strain evidence="3">VN-18</strain>
    </source>
</reference>
<organism evidence="3 4">
    <name type="scientific">Meloidogyne graminicola</name>
    <dbReference type="NCBI Taxonomy" id="189291"/>
    <lineage>
        <taxon>Eukaryota</taxon>
        <taxon>Metazoa</taxon>
        <taxon>Ecdysozoa</taxon>
        <taxon>Nematoda</taxon>
        <taxon>Chromadorea</taxon>
        <taxon>Rhabditida</taxon>
        <taxon>Tylenchina</taxon>
        <taxon>Tylenchomorpha</taxon>
        <taxon>Tylenchoidea</taxon>
        <taxon>Meloidogynidae</taxon>
        <taxon>Meloidogyninae</taxon>
        <taxon>Meloidogyne</taxon>
    </lineage>
</organism>
<dbReference type="Proteomes" id="UP000605970">
    <property type="component" value="Unassembled WGS sequence"/>
</dbReference>